<accession>A0A291B9J6</accession>
<protein>
    <recommendedName>
        <fullName evidence="3">Mobile element protein</fullName>
    </recommendedName>
</protein>
<proteinExistence type="predicted"/>
<evidence type="ECO:0000313" key="2">
    <source>
        <dbReference type="Proteomes" id="UP000218160"/>
    </source>
</evidence>
<dbReference type="AlphaFoldDB" id="A0A291B9J6"/>
<evidence type="ECO:0008006" key="3">
    <source>
        <dbReference type="Google" id="ProtNLM"/>
    </source>
</evidence>
<organism evidence="1 2">
    <name type="scientific">Candidatus Enterovibrio altilux</name>
    <dbReference type="NCBI Taxonomy" id="1927128"/>
    <lineage>
        <taxon>Bacteria</taxon>
        <taxon>Pseudomonadati</taxon>
        <taxon>Pseudomonadota</taxon>
        <taxon>Gammaproteobacteria</taxon>
        <taxon>Vibrionales</taxon>
        <taxon>Vibrionaceae</taxon>
        <taxon>Enterovibrio</taxon>
    </lineage>
</organism>
<dbReference type="KEGG" id="elux:BTN50_1182"/>
<reference evidence="2" key="1">
    <citation type="submission" date="2017-04" db="EMBL/GenBank/DDBJ databases">
        <title>Genome evolution of the luminous symbionts of deep sea anglerfish.</title>
        <authorList>
            <person name="Hendry T.A."/>
        </authorList>
    </citation>
    <scope>NUCLEOTIDE SEQUENCE [LARGE SCALE GENOMIC DNA]</scope>
</reference>
<keyword evidence="2" id="KW-1185">Reference proteome</keyword>
<evidence type="ECO:0000313" key="1">
    <source>
        <dbReference type="EMBL" id="ATF09672.1"/>
    </source>
</evidence>
<gene>
    <name evidence="1" type="ORF">BTN50_1182</name>
</gene>
<name>A0A291B9J6_9GAMM</name>
<dbReference type="EMBL" id="CP020660">
    <property type="protein sequence ID" value="ATF09672.1"/>
    <property type="molecule type" value="Genomic_DNA"/>
</dbReference>
<dbReference type="Proteomes" id="UP000218160">
    <property type="component" value="Chromosome 1"/>
</dbReference>
<sequence length="52" mass="6014">MFNYCFYTLTTYALASEPKWLNVEFKTQIKGTIEHRTSDFTGLQSTVMANSK</sequence>